<keyword evidence="1" id="KW-1133">Transmembrane helix</keyword>
<evidence type="ECO:0000313" key="2">
    <source>
        <dbReference type="EMBL" id="OGY92974.1"/>
    </source>
</evidence>
<gene>
    <name evidence="2" type="ORF">A3B31_00355</name>
</gene>
<sequence length="63" mass="6902">MEELTKEVGWIWATLSLVIAGIAQGKNRSGFAWWVLSLFLGPFALLILLFTNKLPSPAPESGD</sequence>
<evidence type="ECO:0000313" key="3">
    <source>
        <dbReference type="Proteomes" id="UP000177349"/>
    </source>
</evidence>
<keyword evidence="1" id="KW-0472">Membrane</keyword>
<organism evidence="2 3">
    <name type="scientific">Candidatus Komeilibacteria bacterium RIFCSPLOWO2_01_FULL_53_11</name>
    <dbReference type="NCBI Taxonomy" id="1798552"/>
    <lineage>
        <taxon>Bacteria</taxon>
        <taxon>Candidatus Komeiliibacteriota</taxon>
    </lineage>
</organism>
<proteinExistence type="predicted"/>
<protein>
    <recommendedName>
        <fullName evidence="4">Antitermination protein NusB</fullName>
    </recommendedName>
</protein>
<feature type="transmembrane region" description="Helical" evidence="1">
    <location>
        <begin position="31"/>
        <end position="50"/>
    </location>
</feature>
<dbReference type="AlphaFoldDB" id="A0A1G2BUY8"/>
<reference evidence="2 3" key="1">
    <citation type="journal article" date="2016" name="Nat. Commun.">
        <title>Thousands of microbial genomes shed light on interconnected biogeochemical processes in an aquifer system.</title>
        <authorList>
            <person name="Anantharaman K."/>
            <person name="Brown C.T."/>
            <person name="Hug L.A."/>
            <person name="Sharon I."/>
            <person name="Castelle C.J."/>
            <person name="Probst A.J."/>
            <person name="Thomas B.C."/>
            <person name="Singh A."/>
            <person name="Wilkins M.J."/>
            <person name="Karaoz U."/>
            <person name="Brodie E.L."/>
            <person name="Williams K.H."/>
            <person name="Hubbard S.S."/>
            <person name="Banfield J.F."/>
        </authorList>
    </citation>
    <scope>NUCLEOTIDE SEQUENCE [LARGE SCALE GENOMIC DNA]</scope>
</reference>
<keyword evidence="1" id="KW-0812">Transmembrane</keyword>
<dbReference type="EMBL" id="MHKN01000004">
    <property type="protein sequence ID" value="OGY92974.1"/>
    <property type="molecule type" value="Genomic_DNA"/>
</dbReference>
<name>A0A1G2BUY8_9BACT</name>
<comment type="caution">
    <text evidence="2">The sequence shown here is derived from an EMBL/GenBank/DDBJ whole genome shotgun (WGS) entry which is preliminary data.</text>
</comment>
<accession>A0A1G2BUY8</accession>
<evidence type="ECO:0000256" key="1">
    <source>
        <dbReference type="SAM" id="Phobius"/>
    </source>
</evidence>
<dbReference type="Proteomes" id="UP000177349">
    <property type="component" value="Unassembled WGS sequence"/>
</dbReference>
<evidence type="ECO:0008006" key="4">
    <source>
        <dbReference type="Google" id="ProtNLM"/>
    </source>
</evidence>